<dbReference type="AlphaFoldDB" id="A0A926Z8D2"/>
<sequence>MDFSSLLPLLKILTSADGQKIFFFLVVGLTAVVAVIRAFLRKDLENLISQARILVSERDVTLKHPIIQEAEKRVKAYKNGSDKVNTSVIIDQIYSSNKFGIASRDSWDFVCRSFPNVLISLGLLGTFVGITSNLSSIQEILKSSGGTTEQIITKLQEPLNGMATAFGSSLIALLCGIALTIVNLVFNTTVAKYRFLSLLEDYLNSEVSTTPTGVFLAQIEASLTSFRQESIGIFTKSLEKAIGNSFTTQISQIITENRVLRDNLNDLVSNFKDSATKISESSQAFQYAASVLSGSELPNSIHRFSSTIEQVTATFEETSNSVESSSIQFQEAAQKLDDYSGKSLKLYDAFRDLIRITQSNEENLLEAIPAIKAEREILISTVELIKDLQSNIELSAQSLSAKSDESILAKAELVRLTKSINAVTQKITEKLYQGLDFNSLHDDNQTIIQLLQEIISCVDISNSNYSDTTNNLDNNPKIDQLILAANEISSQLINASVIMNEDNAQMNQSLASIKSDFQQALEFLLLQNQSLKEGSVSENESPLLKIEDISEIKFQIYSLSKVIENINEQISIIFQNNRQQNSQSELFPTTKKAVSNIKNILSKRIIN</sequence>
<reference evidence="2" key="2">
    <citation type="submission" date="2020-08" db="EMBL/GenBank/DDBJ databases">
        <authorList>
            <person name="Chen M."/>
            <person name="Teng W."/>
            <person name="Zhao L."/>
            <person name="Hu C."/>
            <person name="Zhou Y."/>
            <person name="Han B."/>
            <person name="Song L."/>
            <person name="Shu W."/>
        </authorList>
    </citation>
    <scope>NUCLEOTIDE SEQUENCE</scope>
    <source>
        <strain evidence="2">FACHB-1277</strain>
    </source>
</reference>
<keyword evidence="3" id="KW-1185">Reference proteome</keyword>
<accession>A0A926Z8D2</accession>
<proteinExistence type="predicted"/>
<feature type="transmembrane region" description="Helical" evidence="1">
    <location>
        <begin position="20"/>
        <end position="40"/>
    </location>
</feature>
<organism evidence="2 3">
    <name type="scientific">Pseudanabaena cinerea FACHB-1277</name>
    <dbReference type="NCBI Taxonomy" id="2949581"/>
    <lineage>
        <taxon>Bacteria</taxon>
        <taxon>Bacillati</taxon>
        <taxon>Cyanobacteriota</taxon>
        <taxon>Cyanophyceae</taxon>
        <taxon>Pseudanabaenales</taxon>
        <taxon>Pseudanabaenaceae</taxon>
        <taxon>Pseudanabaena</taxon>
        <taxon>Pseudanabaena cinerea</taxon>
    </lineage>
</organism>
<keyword evidence="1" id="KW-1133">Transmembrane helix</keyword>
<dbReference type="EMBL" id="JACJPY010000129">
    <property type="protein sequence ID" value="MBD2152660.1"/>
    <property type="molecule type" value="Genomic_DNA"/>
</dbReference>
<keyword evidence="1" id="KW-0812">Transmembrane</keyword>
<feature type="transmembrane region" description="Helical" evidence="1">
    <location>
        <begin position="114"/>
        <end position="134"/>
    </location>
</feature>
<name>A0A926Z8D2_9CYAN</name>
<evidence type="ECO:0000313" key="3">
    <source>
        <dbReference type="Proteomes" id="UP000631421"/>
    </source>
</evidence>
<comment type="caution">
    <text evidence="2">The sequence shown here is derived from an EMBL/GenBank/DDBJ whole genome shotgun (WGS) entry which is preliminary data.</text>
</comment>
<dbReference type="Proteomes" id="UP000631421">
    <property type="component" value="Unassembled WGS sequence"/>
</dbReference>
<evidence type="ECO:0000256" key="1">
    <source>
        <dbReference type="SAM" id="Phobius"/>
    </source>
</evidence>
<protein>
    <submittedName>
        <fullName evidence="2">Methyl-accepting chemotaxis protein</fullName>
    </submittedName>
</protein>
<dbReference type="RefSeq" id="WP_190353124.1">
    <property type="nucleotide sequence ID" value="NZ_JACJPY010000129.1"/>
</dbReference>
<evidence type="ECO:0000313" key="2">
    <source>
        <dbReference type="EMBL" id="MBD2152660.1"/>
    </source>
</evidence>
<keyword evidence="1" id="KW-0472">Membrane</keyword>
<feature type="transmembrane region" description="Helical" evidence="1">
    <location>
        <begin position="165"/>
        <end position="186"/>
    </location>
</feature>
<gene>
    <name evidence="2" type="ORF">H6F44_21425</name>
</gene>
<reference evidence="2" key="1">
    <citation type="journal article" date="2015" name="ISME J.">
        <title>Draft Genome Sequence of Streptomyces incarnatus NRRL8089, which Produces the Nucleoside Antibiotic Sinefungin.</title>
        <authorList>
            <person name="Oshima K."/>
            <person name="Hattori M."/>
            <person name="Shimizu H."/>
            <person name="Fukuda K."/>
            <person name="Nemoto M."/>
            <person name="Inagaki K."/>
            <person name="Tamura T."/>
        </authorList>
    </citation>
    <scope>NUCLEOTIDE SEQUENCE</scope>
    <source>
        <strain evidence="2">FACHB-1277</strain>
    </source>
</reference>